<evidence type="ECO:0000256" key="4">
    <source>
        <dbReference type="ARBA" id="ARBA00023163"/>
    </source>
</evidence>
<keyword evidence="2" id="KW-0805">Transcription regulation</keyword>
<dbReference type="GO" id="GO:0045944">
    <property type="term" value="P:positive regulation of transcription by RNA polymerase II"/>
    <property type="evidence" value="ECO:0007669"/>
    <property type="project" value="InterPro"/>
</dbReference>
<sequence length="135" mass="15235">MGGLKRKIKIEKVENKSIKSVYFTKRRDGLFRKASELCRLSPATQIAILATPPSSNSHASFYTFGHSSVDHVVSSLLNDQSPFQTNQGNRSGLGYWWEDEGLDRSENVDELKDATEAITRMVSNLRLRVDTVMEK</sequence>
<dbReference type="Proteomes" id="UP000836841">
    <property type="component" value="Chromosome 2"/>
</dbReference>
<protein>
    <recommendedName>
        <fullName evidence="6">MADS-box domain-containing protein</fullName>
    </recommendedName>
</protein>
<evidence type="ECO:0000313" key="7">
    <source>
        <dbReference type="EMBL" id="CAH2047792.1"/>
    </source>
</evidence>
<dbReference type="EMBL" id="OU466858">
    <property type="protein sequence ID" value="CAH2047792.1"/>
    <property type="molecule type" value="Genomic_DNA"/>
</dbReference>
<dbReference type="Pfam" id="PF00319">
    <property type="entry name" value="SRF-TF"/>
    <property type="match status" value="1"/>
</dbReference>
<dbReference type="InterPro" id="IPR033897">
    <property type="entry name" value="SRF-like_MADS-box"/>
</dbReference>
<dbReference type="PRINTS" id="PR00404">
    <property type="entry name" value="MADSDOMAIN"/>
</dbReference>
<name>A0AAU9RQV9_THLAR</name>
<dbReference type="SUPFAM" id="SSF55455">
    <property type="entry name" value="SRF-like"/>
    <property type="match status" value="1"/>
</dbReference>
<evidence type="ECO:0000256" key="2">
    <source>
        <dbReference type="ARBA" id="ARBA00023015"/>
    </source>
</evidence>
<keyword evidence="3" id="KW-0238">DNA-binding</keyword>
<evidence type="ECO:0000256" key="1">
    <source>
        <dbReference type="ARBA" id="ARBA00004123"/>
    </source>
</evidence>
<dbReference type="Gene3D" id="3.40.1810.10">
    <property type="entry name" value="Transcription factor, MADS-box"/>
    <property type="match status" value="1"/>
</dbReference>
<dbReference type="AlphaFoldDB" id="A0AAU9RQV9"/>
<dbReference type="PANTHER" id="PTHR11945">
    <property type="entry name" value="MADS BOX PROTEIN"/>
    <property type="match status" value="1"/>
</dbReference>
<dbReference type="SMART" id="SM00432">
    <property type="entry name" value="MADS"/>
    <property type="match status" value="1"/>
</dbReference>
<dbReference type="PANTHER" id="PTHR11945:SF229">
    <property type="entry name" value="AGAMOUS-LIKE 55-RELATED"/>
    <property type="match status" value="1"/>
</dbReference>
<dbReference type="GO" id="GO:0046983">
    <property type="term" value="F:protein dimerization activity"/>
    <property type="evidence" value="ECO:0007669"/>
    <property type="project" value="InterPro"/>
</dbReference>
<keyword evidence="8" id="KW-1185">Reference proteome</keyword>
<gene>
    <name evidence="7" type="ORF">TAV2_LOCUS6332</name>
</gene>
<dbReference type="InterPro" id="IPR036879">
    <property type="entry name" value="TF_MADSbox_sf"/>
</dbReference>
<dbReference type="GO" id="GO:0000978">
    <property type="term" value="F:RNA polymerase II cis-regulatory region sequence-specific DNA binding"/>
    <property type="evidence" value="ECO:0007669"/>
    <property type="project" value="TreeGrafter"/>
</dbReference>
<proteinExistence type="predicted"/>
<keyword evidence="4" id="KW-0804">Transcription</keyword>
<dbReference type="InterPro" id="IPR002100">
    <property type="entry name" value="TF_MADSbox"/>
</dbReference>
<comment type="subcellular location">
    <subcellularLocation>
        <location evidence="1">Nucleus</location>
    </subcellularLocation>
</comment>
<reference evidence="7 8" key="1">
    <citation type="submission" date="2022-03" db="EMBL/GenBank/DDBJ databases">
        <authorList>
            <person name="Nunn A."/>
            <person name="Chopra R."/>
            <person name="Nunn A."/>
            <person name="Contreras Garrido A."/>
        </authorList>
    </citation>
    <scope>NUCLEOTIDE SEQUENCE [LARGE SCALE GENOMIC DNA]</scope>
</reference>
<evidence type="ECO:0000256" key="3">
    <source>
        <dbReference type="ARBA" id="ARBA00023125"/>
    </source>
</evidence>
<evidence type="ECO:0000259" key="6">
    <source>
        <dbReference type="PROSITE" id="PS50066"/>
    </source>
</evidence>
<accession>A0AAU9RQV9</accession>
<dbReference type="PROSITE" id="PS50066">
    <property type="entry name" value="MADS_BOX_2"/>
    <property type="match status" value="1"/>
</dbReference>
<evidence type="ECO:0000256" key="5">
    <source>
        <dbReference type="ARBA" id="ARBA00023242"/>
    </source>
</evidence>
<dbReference type="GO" id="GO:0000981">
    <property type="term" value="F:DNA-binding transcription factor activity, RNA polymerase II-specific"/>
    <property type="evidence" value="ECO:0007669"/>
    <property type="project" value="InterPro"/>
</dbReference>
<organism evidence="7 8">
    <name type="scientific">Thlaspi arvense</name>
    <name type="common">Field penny-cress</name>
    <dbReference type="NCBI Taxonomy" id="13288"/>
    <lineage>
        <taxon>Eukaryota</taxon>
        <taxon>Viridiplantae</taxon>
        <taxon>Streptophyta</taxon>
        <taxon>Embryophyta</taxon>
        <taxon>Tracheophyta</taxon>
        <taxon>Spermatophyta</taxon>
        <taxon>Magnoliopsida</taxon>
        <taxon>eudicotyledons</taxon>
        <taxon>Gunneridae</taxon>
        <taxon>Pentapetalae</taxon>
        <taxon>rosids</taxon>
        <taxon>malvids</taxon>
        <taxon>Brassicales</taxon>
        <taxon>Brassicaceae</taxon>
        <taxon>Thlaspideae</taxon>
        <taxon>Thlaspi</taxon>
    </lineage>
</organism>
<feature type="domain" description="MADS-box" evidence="6">
    <location>
        <begin position="3"/>
        <end position="51"/>
    </location>
</feature>
<dbReference type="CDD" id="cd00266">
    <property type="entry name" value="MADS_SRF_like"/>
    <property type="match status" value="1"/>
</dbReference>
<keyword evidence="5" id="KW-0539">Nucleus</keyword>
<dbReference type="GO" id="GO:0005634">
    <property type="term" value="C:nucleus"/>
    <property type="evidence" value="ECO:0007669"/>
    <property type="project" value="UniProtKB-SubCell"/>
</dbReference>
<evidence type="ECO:0000313" key="8">
    <source>
        <dbReference type="Proteomes" id="UP000836841"/>
    </source>
</evidence>